<dbReference type="Gene3D" id="3.30.1330.120">
    <property type="entry name" value="2-methylcitrate dehydratase PrpD"/>
    <property type="match status" value="1"/>
</dbReference>
<dbReference type="InterPro" id="IPR005656">
    <property type="entry name" value="MmgE_PrpD"/>
</dbReference>
<dbReference type="InterPro" id="IPR042188">
    <property type="entry name" value="MmgE/PrpD_sf_2"/>
</dbReference>
<dbReference type="InterPro" id="IPR042183">
    <property type="entry name" value="MmgE/PrpD_sf_1"/>
</dbReference>
<keyword evidence="5" id="KW-1185">Reference proteome</keyword>
<feature type="domain" description="MmgE/PrpD N-terminal" evidence="2">
    <location>
        <begin position="16"/>
        <end position="235"/>
    </location>
</feature>
<comment type="similarity">
    <text evidence="1">Belongs to the PrpD family.</text>
</comment>
<accession>A0A556AIE9</accession>
<feature type="domain" description="MmgE/PrpD C-terminal" evidence="3">
    <location>
        <begin position="275"/>
        <end position="427"/>
    </location>
</feature>
<dbReference type="InterPro" id="IPR036148">
    <property type="entry name" value="MmgE/PrpD_sf"/>
</dbReference>
<dbReference type="PANTHER" id="PTHR16943">
    <property type="entry name" value="2-METHYLCITRATE DEHYDRATASE-RELATED"/>
    <property type="match status" value="1"/>
</dbReference>
<dbReference type="OrthoDB" id="9112846at2"/>
<proteinExistence type="inferred from homology"/>
<dbReference type="Gene3D" id="1.10.4100.10">
    <property type="entry name" value="2-methylcitrate dehydratase PrpD"/>
    <property type="match status" value="1"/>
</dbReference>
<dbReference type="PANTHER" id="PTHR16943:SF8">
    <property type="entry name" value="2-METHYLCITRATE DEHYDRATASE"/>
    <property type="match status" value="1"/>
</dbReference>
<comment type="caution">
    <text evidence="4">The sequence shown here is derived from an EMBL/GenBank/DDBJ whole genome shotgun (WGS) entry which is preliminary data.</text>
</comment>
<dbReference type="Pfam" id="PF03972">
    <property type="entry name" value="MmgE_PrpD_N"/>
    <property type="match status" value="1"/>
</dbReference>
<evidence type="ECO:0000313" key="5">
    <source>
        <dbReference type="Proteomes" id="UP000318405"/>
    </source>
</evidence>
<evidence type="ECO:0000313" key="4">
    <source>
        <dbReference type="EMBL" id="TSH92668.1"/>
    </source>
</evidence>
<sequence length="455" mass="47236">MAIMKNSSEFDAALHALAEWAADCGLAGIPESARRRTVLVLADDLAAMAAGACEPELAAYRQRVLSRPHIEESTLFAAGLPRVDRLQAASVNAVAGTWCELDEGFRRTICHAGIYVLPALLAEAEATGASYGELVRALALAYECVTRVALAFRFARPTVHAHACWSAIGAAAGVALLRREHADVLAGAMAAAATTASLGPRPHLVQGVLVRNGWAAAGAVNGMQCADWSACGIRGVGGSLPAVYRDILGGQADSSALTAALGEVWSVESGYQKLYACCQHGHAAVEAVLELLAGGGLDAQAVLAIDVYTHPLALTLDNADPLTTLGARFSMPHMVAGPLVYGTGGMAAFSSAALTDPRVQRLRRVVRLHPWQGPLEPPFDRPARVVVHTPAGRLQAECLSAIGSPDRPLDLSTLAAKIGELAGGLLPGLASLIDAGDPAGDAARPWPDMLASLRT</sequence>
<protein>
    <submittedName>
        <fullName evidence="4">MmgE/PrpD family protein</fullName>
    </submittedName>
</protein>
<dbReference type="GO" id="GO:0016829">
    <property type="term" value="F:lyase activity"/>
    <property type="evidence" value="ECO:0007669"/>
    <property type="project" value="InterPro"/>
</dbReference>
<dbReference type="InterPro" id="IPR045336">
    <property type="entry name" value="MmgE_PrpD_N"/>
</dbReference>
<dbReference type="Proteomes" id="UP000318405">
    <property type="component" value="Unassembled WGS sequence"/>
</dbReference>
<evidence type="ECO:0000256" key="1">
    <source>
        <dbReference type="ARBA" id="ARBA00006174"/>
    </source>
</evidence>
<gene>
    <name evidence="4" type="ORF">FOZ76_14725</name>
</gene>
<evidence type="ECO:0000259" key="2">
    <source>
        <dbReference type="Pfam" id="PF03972"/>
    </source>
</evidence>
<evidence type="ECO:0000259" key="3">
    <source>
        <dbReference type="Pfam" id="PF19305"/>
    </source>
</evidence>
<reference evidence="4 5" key="1">
    <citation type="submission" date="2019-07" db="EMBL/GenBank/DDBJ databases">
        <title>Qingshengfaniella alkalisoli gen. nov., sp. nov., isolated from saline soil.</title>
        <authorList>
            <person name="Xu L."/>
            <person name="Huang X.-X."/>
            <person name="Sun J.-Q."/>
        </authorList>
    </citation>
    <scope>NUCLEOTIDE SEQUENCE [LARGE SCALE GENOMIC DNA]</scope>
    <source>
        <strain evidence="4 5">DSM 27279</strain>
    </source>
</reference>
<dbReference type="EMBL" id="VLTJ01000029">
    <property type="protein sequence ID" value="TSH92668.1"/>
    <property type="molecule type" value="Genomic_DNA"/>
</dbReference>
<organism evidence="4 5">
    <name type="scientific">Verticiella sediminum</name>
    <dbReference type="NCBI Taxonomy" id="1247510"/>
    <lineage>
        <taxon>Bacteria</taxon>
        <taxon>Pseudomonadati</taxon>
        <taxon>Pseudomonadota</taxon>
        <taxon>Betaproteobacteria</taxon>
        <taxon>Burkholderiales</taxon>
        <taxon>Alcaligenaceae</taxon>
        <taxon>Verticiella</taxon>
    </lineage>
</organism>
<dbReference type="InterPro" id="IPR045337">
    <property type="entry name" value="MmgE_PrpD_C"/>
</dbReference>
<name>A0A556AIE9_9BURK</name>
<dbReference type="SUPFAM" id="SSF103378">
    <property type="entry name" value="2-methylcitrate dehydratase PrpD"/>
    <property type="match status" value="1"/>
</dbReference>
<dbReference type="AlphaFoldDB" id="A0A556AIE9"/>
<dbReference type="Pfam" id="PF19305">
    <property type="entry name" value="MmgE_PrpD_C"/>
    <property type="match status" value="1"/>
</dbReference>